<feature type="compositionally biased region" description="Polar residues" evidence="1">
    <location>
        <begin position="125"/>
        <end position="136"/>
    </location>
</feature>
<organism evidence="2 3">
    <name type="scientific">Rhamnella rubrinervis</name>
    <dbReference type="NCBI Taxonomy" id="2594499"/>
    <lineage>
        <taxon>Eukaryota</taxon>
        <taxon>Viridiplantae</taxon>
        <taxon>Streptophyta</taxon>
        <taxon>Embryophyta</taxon>
        <taxon>Tracheophyta</taxon>
        <taxon>Spermatophyta</taxon>
        <taxon>Magnoliopsida</taxon>
        <taxon>eudicotyledons</taxon>
        <taxon>Gunneridae</taxon>
        <taxon>Pentapetalae</taxon>
        <taxon>rosids</taxon>
        <taxon>fabids</taxon>
        <taxon>Rosales</taxon>
        <taxon>Rhamnaceae</taxon>
        <taxon>rhamnoid group</taxon>
        <taxon>Rhamneae</taxon>
        <taxon>Rhamnella</taxon>
    </lineage>
</organism>
<evidence type="ECO:0000256" key="1">
    <source>
        <dbReference type="SAM" id="MobiDB-lite"/>
    </source>
</evidence>
<sequence length="136" mass="15385">MESILEDNAEPEEGTQIRFGLHLTQYTPKGTGSHTTLRKHYYTLGKIASRIWQGEAEPRLFWAMGGDTICGRNHKWLIFLRILPKRKDSEGMPEHSNEIEELLVAAIPDDSLSIQRMGPRGIPRKNNSPASEQCGE</sequence>
<evidence type="ECO:0000313" key="2">
    <source>
        <dbReference type="EMBL" id="KAF3443191.1"/>
    </source>
</evidence>
<accession>A0A8K0H004</accession>
<reference evidence="2" key="1">
    <citation type="submission" date="2020-03" db="EMBL/GenBank/DDBJ databases">
        <title>A high-quality chromosome-level genome assembly of a woody plant with both climbing and erect habits, Rhamnella rubrinervis.</title>
        <authorList>
            <person name="Lu Z."/>
            <person name="Yang Y."/>
            <person name="Zhu X."/>
            <person name="Sun Y."/>
        </authorList>
    </citation>
    <scope>NUCLEOTIDE SEQUENCE</scope>
    <source>
        <strain evidence="2">BYM</strain>
        <tissue evidence="2">Leaf</tissue>
    </source>
</reference>
<protein>
    <submittedName>
        <fullName evidence="2">Uncharacterized protein</fullName>
    </submittedName>
</protein>
<dbReference type="EMBL" id="VOIH02000006">
    <property type="protein sequence ID" value="KAF3443191.1"/>
    <property type="molecule type" value="Genomic_DNA"/>
</dbReference>
<comment type="caution">
    <text evidence="2">The sequence shown here is derived from an EMBL/GenBank/DDBJ whole genome shotgun (WGS) entry which is preliminary data.</text>
</comment>
<dbReference type="AlphaFoldDB" id="A0A8K0H004"/>
<keyword evidence="3" id="KW-1185">Reference proteome</keyword>
<dbReference type="Proteomes" id="UP000796880">
    <property type="component" value="Unassembled WGS sequence"/>
</dbReference>
<name>A0A8K0H004_9ROSA</name>
<evidence type="ECO:0000313" key="3">
    <source>
        <dbReference type="Proteomes" id="UP000796880"/>
    </source>
</evidence>
<proteinExistence type="predicted"/>
<feature type="region of interest" description="Disordered" evidence="1">
    <location>
        <begin position="113"/>
        <end position="136"/>
    </location>
</feature>
<gene>
    <name evidence="2" type="ORF">FNV43_RR12872</name>
</gene>